<evidence type="ECO:0008006" key="2">
    <source>
        <dbReference type="Google" id="ProtNLM"/>
    </source>
</evidence>
<organism evidence="1">
    <name type="scientific">marine metagenome</name>
    <dbReference type="NCBI Taxonomy" id="408172"/>
    <lineage>
        <taxon>unclassified sequences</taxon>
        <taxon>metagenomes</taxon>
        <taxon>ecological metagenomes</taxon>
    </lineage>
</organism>
<reference evidence="1" key="1">
    <citation type="submission" date="2018-05" db="EMBL/GenBank/DDBJ databases">
        <authorList>
            <person name="Lanie J.A."/>
            <person name="Ng W.-L."/>
            <person name="Kazmierczak K.M."/>
            <person name="Andrzejewski T.M."/>
            <person name="Davidsen T.M."/>
            <person name="Wayne K.J."/>
            <person name="Tettelin H."/>
            <person name="Glass J.I."/>
            <person name="Rusch D."/>
            <person name="Podicherti R."/>
            <person name="Tsui H.-C.T."/>
            <person name="Winkler M.E."/>
        </authorList>
    </citation>
    <scope>NUCLEOTIDE SEQUENCE</scope>
</reference>
<name>A0A381V8L2_9ZZZZ</name>
<proteinExistence type="predicted"/>
<dbReference type="AlphaFoldDB" id="A0A381V8L2"/>
<sequence>MNSYKFATFFICILFAVACETKLKEIYVKARTAEELKIHAFENCGRLYKVLSYEDDTARIKCLKQTTK</sequence>
<dbReference type="PROSITE" id="PS51257">
    <property type="entry name" value="PROKAR_LIPOPROTEIN"/>
    <property type="match status" value="1"/>
</dbReference>
<accession>A0A381V8L2</accession>
<dbReference type="EMBL" id="UINC01008149">
    <property type="protein sequence ID" value="SVA36725.1"/>
    <property type="molecule type" value="Genomic_DNA"/>
</dbReference>
<evidence type="ECO:0000313" key="1">
    <source>
        <dbReference type="EMBL" id="SVA36725.1"/>
    </source>
</evidence>
<gene>
    <name evidence="1" type="ORF">METZ01_LOCUS89579</name>
</gene>
<protein>
    <recommendedName>
        <fullName evidence="2">Lipoprotein</fullName>
    </recommendedName>
</protein>